<dbReference type="GeneID" id="54560149"/>
<dbReference type="AlphaFoldDB" id="A0A6A6CFI4"/>
<sequence length="117" mass="13501">MANFHDLPAELRILIWQYSHPGPRDIVVSWDGIDFASNLSPPTVAHVCHESREEALKHFSLIFGRPDRPGYILFDNSMDTLFVTDEVDYQLTTSDRSFINNLKHFRFTNVMAQKCTS</sequence>
<dbReference type="PANTHER" id="PTHR35910:SF6">
    <property type="entry name" value="2EXR DOMAIN-CONTAINING PROTEIN"/>
    <property type="match status" value="1"/>
</dbReference>
<dbReference type="Pfam" id="PF20150">
    <property type="entry name" value="2EXR"/>
    <property type="match status" value="1"/>
</dbReference>
<accession>A0A6A6CFI4</accession>
<organism evidence="2 3">
    <name type="scientific">Zasmidium cellare ATCC 36951</name>
    <dbReference type="NCBI Taxonomy" id="1080233"/>
    <lineage>
        <taxon>Eukaryota</taxon>
        <taxon>Fungi</taxon>
        <taxon>Dikarya</taxon>
        <taxon>Ascomycota</taxon>
        <taxon>Pezizomycotina</taxon>
        <taxon>Dothideomycetes</taxon>
        <taxon>Dothideomycetidae</taxon>
        <taxon>Mycosphaerellales</taxon>
        <taxon>Mycosphaerellaceae</taxon>
        <taxon>Zasmidium</taxon>
    </lineage>
</organism>
<evidence type="ECO:0000259" key="1">
    <source>
        <dbReference type="Pfam" id="PF20150"/>
    </source>
</evidence>
<dbReference type="OrthoDB" id="3561261at2759"/>
<evidence type="ECO:0000313" key="2">
    <source>
        <dbReference type="EMBL" id="KAF2165905.1"/>
    </source>
</evidence>
<proteinExistence type="predicted"/>
<feature type="domain" description="2EXR" evidence="1">
    <location>
        <begin position="3"/>
        <end position="81"/>
    </location>
</feature>
<gene>
    <name evidence="2" type="ORF">M409DRAFT_23637</name>
</gene>
<evidence type="ECO:0000313" key="3">
    <source>
        <dbReference type="Proteomes" id="UP000799537"/>
    </source>
</evidence>
<protein>
    <recommendedName>
        <fullName evidence="1">2EXR domain-containing protein</fullName>
    </recommendedName>
</protein>
<reference evidence="2" key="1">
    <citation type="journal article" date="2020" name="Stud. Mycol.">
        <title>101 Dothideomycetes genomes: a test case for predicting lifestyles and emergence of pathogens.</title>
        <authorList>
            <person name="Haridas S."/>
            <person name="Albert R."/>
            <person name="Binder M."/>
            <person name="Bloem J."/>
            <person name="Labutti K."/>
            <person name="Salamov A."/>
            <person name="Andreopoulos B."/>
            <person name="Baker S."/>
            <person name="Barry K."/>
            <person name="Bills G."/>
            <person name="Bluhm B."/>
            <person name="Cannon C."/>
            <person name="Castanera R."/>
            <person name="Culley D."/>
            <person name="Daum C."/>
            <person name="Ezra D."/>
            <person name="Gonzalez J."/>
            <person name="Henrissat B."/>
            <person name="Kuo A."/>
            <person name="Liang C."/>
            <person name="Lipzen A."/>
            <person name="Lutzoni F."/>
            <person name="Magnuson J."/>
            <person name="Mondo S."/>
            <person name="Nolan M."/>
            <person name="Ohm R."/>
            <person name="Pangilinan J."/>
            <person name="Park H.-J."/>
            <person name="Ramirez L."/>
            <person name="Alfaro M."/>
            <person name="Sun H."/>
            <person name="Tritt A."/>
            <person name="Yoshinaga Y."/>
            <person name="Zwiers L.-H."/>
            <person name="Turgeon B."/>
            <person name="Goodwin S."/>
            <person name="Spatafora J."/>
            <person name="Crous P."/>
            <person name="Grigoriev I."/>
        </authorList>
    </citation>
    <scope>NUCLEOTIDE SEQUENCE</scope>
    <source>
        <strain evidence="2">ATCC 36951</strain>
    </source>
</reference>
<keyword evidence="3" id="KW-1185">Reference proteome</keyword>
<name>A0A6A6CFI4_ZASCE</name>
<dbReference type="Proteomes" id="UP000799537">
    <property type="component" value="Unassembled WGS sequence"/>
</dbReference>
<dbReference type="RefSeq" id="XP_033666794.1">
    <property type="nucleotide sequence ID" value="XM_033806877.1"/>
</dbReference>
<dbReference type="InterPro" id="IPR045518">
    <property type="entry name" value="2EXR"/>
</dbReference>
<dbReference type="EMBL" id="ML993598">
    <property type="protein sequence ID" value="KAF2165905.1"/>
    <property type="molecule type" value="Genomic_DNA"/>
</dbReference>
<dbReference type="PANTHER" id="PTHR35910">
    <property type="entry name" value="2EXR DOMAIN-CONTAINING PROTEIN"/>
    <property type="match status" value="1"/>
</dbReference>